<dbReference type="EMBL" id="AGNL01012915">
    <property type="protein sequence ID" value="EJK67582.1"/>
    <property type="molecule type" value="Genomic_DNA"/>
</dbReference>
<dbReference type="Pfam" id="PF13191">
    <property type="entry name" value="AAA_16"/>
    <property type="match status" value="1"/>
</dbReference>
<dbReference type="Proteomes" id="UP000266841">
    <property type="component" value="Unassembled WGS sequence"/>
</dbReference>
<dbReference type="Gene3D" id="1.25.40.10">
    <property type="entry name" value="Tetratricopeptide repeat domain"/>
    <property type="match status" value="1"/>
</dbReference>
<keyword evidence="3" id="KW-1185">Reference proteome</keyword>
<dbReference type="InterPro" id="IPR027417">
    <property type="entry name" value="P-loop_NTPase"/>
</dbReference>
<comment type="caution">
    <text evidence="2">The sequence shown here is derived from an EMBL/GenBank/DDBJ whole genome shotgun (WGS) entry which is preliminary data.</text>
</comment>
<name>K0TAR2_THAOC</name>
<dbReference type="OMA" id="ARTRYLM"/>
<dbReference type="SUPFAM" id="SSF48452">
    <property type="entry name" value="TPR-like"/>
    <property type="match status" value="1"/>
</dbReference>
<dbReference type="InterPro" id="IPR041664">
    <property type="entry name" value="AAA_16"/>
</dbReference>
<dbReference type="InterPro" id="IPR053159">
    <property type="entry name" value="Hybrid_Histidine_Kinase"/>
</dbReference>
<dbReference type="eggNOG" id="KOG0519">
    <property type="taxonomic scope" value="Eukaryota"/>
</dbReference>
<dbReference type="OrthoDB" id="45468at2759"/>
<evidence type="ECO:0000313" key="2">
    <source>
        <dbReference type="EMBL" id="EJK67582.1"/>
    </source>
</evidence>
<dbReference type="SUPFAM" id="SSF52540">
    <property type="entry name" value="P-loop containing nucleoside triphosphate hydrolases"/>
    <property type="match status" value="1"/>
</dbReference>
<gene>
    <name evidence="2" type="ORF">THAOC_11367</name>
</gene>
<organism evidence="2 3">
    <name type="scientific">Thalassiosira oceanica</name>
    <name type="common">Marine diatom</name>
    <dbReference type="NCBI Taxonomy" id="159749"/>
    <lineage>
        <taxon>Eukaryota</taxon>
        <taxon>Sar</taxon>
        <taxon>Stramenopiles</taxon>
        <taxon>Ochrophyta</taxon>
        <taxon>Bacillariophyta</taxon>
        <taxon>Coscinodiscophyceae</taxon>
        <taxon>Thalassiosirophycidae</taxon>
        <taxon>Thalassiosirales</taxon>
        <taxon>Thalassiosiraceae</taxon>
        <taxon>Thalassiosira</taxon>
    </lineage>
</organism>
<protein>
    <recommendedName>
        <fullName evidence="1">Orc1-like AAA ATPase domain-containing protein</fullName>
    </recommendedName>
</protein>
<accession>K0TAR2</accession>
<evidence type="ECO:0000259" key="1">
    <source>
        <dbReference type="Pfam" id="PF13191"/>
    </source>
</evidence>
<evidence type="ECO:0000313" key="3">
    <source>
        <dbReference type="Proteomes" id="UP000266841"/>
    </source>
</evidence>
<dbReference type="AlphaFoldDB" id="K0TAR2"/>
<dbReference type="PANTHER" id="PTHR43642:SF1">
    <property type="entry name" value="HYBRID SIGNAL TRANSDUCTION HISTIDINE KINASE G"/>
    <property type="match status" value="1"/>
</dbReference>
<dbReference type="InterPro" id="IPR011990">
    <property type="entry name" value="TPR-like_helical_dom_sf"/>
</dbReference>
<feature type="domain" description="Orc1-like AAA ATPase" evidence="1">
    <location>
        <begin position="163"/>
        <end position="345"/>
    </location>
</feature>
<sequence>MEMLLDDPFTGLNNILSMQEGSYHEWCVRSTGADLQQETAGSSSGATPRSIVVSFSNYVQLHLLEIGDGLGDGIGGRPTRNRGRRISSQVGPEVLRTTYTMSKIDPIERVLRNSLVIVYCGPGNFVSQFIELTIALTGPPRSQPHRLPHRSLTNTHYNILSRVIRGEPGLGKTLLAESLRPHVEGDDGYFVHAKFHKLSYDTSAGRPYSEISAAVAEFCSELKKRDEDTREEVSRALKKKISREEGDVLVDAIPSLQTVLGYNLRHNSDGSLLGEEKLSDSMEDMTSRPATSARKLPFIMKKFMSGISTVGDPICFLFDDVQWASKSDLDLLHAMMTSAKNPFLFIFTCRPLANDHPFQAVIDANRATEISLSSLQRNAVRSLVVSTLNIDSPDESTDELCSYILASTGGNPFYIRYQLLSLQERGLMKFNDATSSWTWRMDSIRNSRPDDGVVALITNKIKKLTSLTQTCLKICSCLERTELLFLGVLLKEMIFLEKPNNTMAPLADYEYEDFARDSISSALDEGLLVEKSEGWLTFSHPIVNEACYSLVDPSERDEYHLNIGRVLFCHVGRFLHPIQYPSMTRPKRRSSWASGDEKEELEQRCFFTYAVQFARGYKLIIDDKERISTAKIFLVAGDSSKKASGYAEAYYFYSRGQDLLTPTDWTRHYDLCVEITTGCAETGIMEDNTNAGQDAVYDEEKSHLILEMPIIRDKETISILSLLLIMISVSLDENRRAVPMITMSAIQLSMARGISPSMASSLAFFGTLLVRFGFKTTEGAKYVAIAMDVQAKYGYKNSVANVAMMSFGTIFSFTTPLADCIKPLSDAFRVGLENGDTTHAMSCGSMQYSEMKQANLTRSMRAVETIAAAVNNLLGKGSSQSCLPTAVGEGPEIVGTSHVLISIGSILQLVNSYLLGDIEGAMRMTTKLNDAPDILAGTILPYFSEFYRGMSSLTLLHIQRSQMGMAQLKTSLKRCKAGRKKSPQNLSHHAYLLEAEYNFLLKKYSASEKLYLQAIEHSSAVLHENALAHERLGWFYLQRSQHENAKEQLVQARLLYSKWGSRAKVKILEMKYSCLSAS</sequence>
<dbReference type="PANTHER" id="PTHR43642">
    <property type="entry name" value="HYBRID SIGNAL TRANSDUCTION HISTIDINE KINASE G"/>
    <property type="match status" value="1"/>
</dbReference>
<proteinExistence type="predicted"/>
<reference evidence="2 3" key="1">
    <citation type="journal article" date="2012" name="Genome Biol.">
        <title>Genome and low-iron response of an oceanic diatom adapted to chronic iron limitation.</title>
        <authorList>
            <person name="Lommer M."/>
            <person name="Specht M."/>
            <person name="Roy A.S."/>
            <person name="Kraemer L."/>
            <person name="Andreson R."/>
            <person name="Gutowska M.A."/>
            <person name="Wolf J."/>
            <person name="Bergner S.V."/>
            <person name="Schilhabel M.B."/>
            <person name="Klostermeier U.C."/>
            <person name="Beiko R.G."/>
            <person name="Rosenstiel P."/>
            <person name="Hippler M."/>
            <person name="Laroche J."/>
        </authorList>
    </citation>
    <scope>NUCLEOTIDE SEQUENCE [LARGE SCALE GENOMIC DNA]</scope>
    <source>
        <strain evidence="2 3">CCMP1005</strain>
    </source>
</reference>